<accession>A0A0N4UZ36</accession>
<evidence type="ECO:0000256" key="1">
    <source>
        <dbReference type="SAM" id="SignalP"/>
    </source>
</evidence>
<sequence length="112" mass="12179">MHISLPSLVFAIAVLIPVSVQLSTILKCYQGRYGGGGPDIANTVVLDYCRPFHKCCMMAISLNGKTYSCSTTCVTPRNNTCGPDPDDVAQIIDVQYCFCKSHEEALCSPRSK</sequence>
<reference evidence="2 3" key="2">
    <citation type="submission" date="2018-10" db="EMBL/GenBank/DDBJ databases">
        <authorList>
            <consortium name="Pathogen Informatics"/>
        </authorList>
    </citation>
    <scope>NUCLEOTIDE SEQUENCE [LARGE SCALE GENOMIC DNA]</scope>
</reference>
<proteinExistence type="predicted"/>
<dbReference type="AlphaFoldDB" id="A0A0N4UZ36"/>
<reference evidence="4" key="1">
    <citation type="submission" date="2017-02" db="UniProtKB">
        <authorList>
            <consortium name="WormBaseParasite"/>
        </authorList>
    </citation>
    <scope>IDENTIFICATION</scope>
</reference>
<name>A0A0N4UZ36_ENTVE</name>
<dbReference type="WBParaSite" id="EVEC_0000287201-mRNA-1">
    <property type="protein sequence ID" value="EVEC_0000287201-mRNA-1"/>
    <property type="gene ID" value="EVEC_0000287201"/>
</dbReference>
<dbReference type="EMBL" id="UXUI01007407">
    <property type="protein sequence ID" value="VDD87437.1"/>
    <property type="molecule type" value="Genomic_DNA"/>
</dbReference>
<protein>
    <submittedName>
        <fullName evidence="4">DB domain-containing protein</fullName>
    </submittedName>
</protein>
<feature type="signal peptide" evidence="1">
    <location>
        <begin position="1"/>
        <end position="21"/>
    </location>
</feature>
<evidence type="ECO:0000313" key="2">
    <source>
        <dbReference type="EMBL" id="VDD87437.1"/>
    </source>
</evidence>
<feature type="chain" id="PRO_5043122610" evidence="1">
    <location>
        <begin position="22"/>
        <end position="112"/>
    </location>
</feature>
<dbReference type="Proteomes" id="UP000274131">
    <property type="component" value="Unassembled WGS sequence"/>
</dbReference>
<evidence type="ECO:0000313" key="4">
    <source>
        <dbReference type="WBParaSite" id="EVEC_0000287201-mRNA-1"/>
    </source>
</evidence>
<keyword evidence="3" id="KW-1185">Reference proteome</keyword>
<evidence type="ECO:0000313" key="3">
    <source>
        <dbReference type="Proteomes" id="UP000274131"/>
    </source>
</evidence>
<keyword evidence="1" id="KW-0732">Signal</keyword>
<organism evidence="4">
    <name type="scientific">Enterobius vermicularis</name>
    <name type="common">Human pinworm</name>
    <dbReference type="NCBI Taxonomy" id="51028"/>
    <lineage>
        <taxon>Eukaryota</taxon>
        <taxon>Metazoa</taxon>
        <taxon>Ecdysozoa</taxon>
        <taxon>Nematoda</taxon>
        <taxon>Chromadorea</taxon>
        <taxon>Rhabditida</taxon>
        <taxon>Spirurina</taxon>
        <taxon>Oxyuridomorpha</taxon>
        <taxon>Oxyuroidea</taxon>
        <taxon>Oxyuridae</taxon>
        <taxon>Enterobius</taxon>
    </lineage>
</organism>
<gene>
    <name evidence="2" type="ORF">EVEC_LOCUS2580</name>
</gene>